<feature type="region of interest" description="Disordered" evidence="3">
    <location>
        <begin position="824"/>
        <end position="853"/>
    </location>
</feature>
<accession>A0ABQ9JMS6</accession>
<feature type="coiled-coil region" evidence="2">
    <location>
        <begin position="599"/>
        <end position="626"/>
    </location>
</feature>
<gene>
    <name evidence="5" type="ORF">NQ317_016831</name>
</gene>
<evidence type="ECO:0000313" key="5">
    <source>
        <dbReference type="EMBL" id="KAJ8979196.1"/>
    </source>
</evidence>
<evidence type="ECO:0000313" key="6">
    <source>
        <dbReference type="Proteomes" id="UP001162164"/>
    </source>
</evidence>
<feature type="compositionally biased region" description="Basic and acidic residues" evidence="3">
    <location>
        <begin position="339"/>
        <end position="349"/>
    </location>
</feature>
<dbReference type="Pfam" id="PF00098">
    <property type="entry name" value="zf-CCHC"/>
    <property type="match status" value="2"/>
</dbReference>
<dbReference type="SMART" id="SM00343">
    <property type="entry name" value="ZnF_C2HC"/>
    <property type="match status" value="2"/>
</dbReference>
<dbReference type="Pfam" id="PF22938">
    <property type="entry name" value="Integrase_p58_C"/>
    <property type="match status" value="1"/>
</dbReference>
<comment type="caution">
    <text evidence="5">The sequence shown here is derived from an EMBL/GenBank/DDBJ whole genome shotgun (WGS) entry which is preliminary data.</text>
</comment>
<keyword evidence="1" id="KW-0863">Zinc-finger</keyword>
<feature type="compositionally biased region" description="Polar residues" evidence="3">
    <location>
        <begin position="320"/>
        <end position="335"/>
    </location>
</feature>
<evidence type="ECO:0000256" key="2">
    <source>
        <dbReference type="SAM" id="Coils"/>
    </source>
</evidence>
<reference evidence="5" key="1">
    <citation type="journal article" date="2023" name="Insect Mol. Biol.">
        <title>Genome sequencing provides insights into the evolution of gene families encoding plant cell wall-degrading enzymes in longhorned beetles.</title>
        <authorList>
            <person name="Shin N.R."/>
            <person name="Okamura Y."/>
            <person name="Kirsch R."/>
            <person name="Pauchet Y."/>
        </authorList>
    </citation>
    <scope>NUCLEOTIDE SEQUENCE</scope>
    <source>
        <strain evidence="5">MMC_N1</strain>
    </source>
</reference>
<dbReference type="InterPro" id="IPR054465">
    <property type="entry name" value="Integrase_p58-like_C"/>
</dbReference>
<feature type="compositionally biased region" description="Polar residues" evidence="3">
    <location>
        <begin position="376"/>
        <end position="385"/>
    </location>
</feature>
<proteinExistence type="predicted"/>
<organism evidence="5 6">
    <name type="scientific">Molorchus minor</name>
    <dbReference type="NCBI Taxonomy" id="1323400"/>
    <lineage>
        <taxon>Eukaryota</taxon>
        <taxon>Metazoa</taxon>
        <taxon>Ecdysozoa</taxon>
        <taxon>Arthropoda</taxon>
        <taxon>Hexapoda</taxon>
        <taxon>Insecta</taxon>
        <taxon>Pterygota</taxon>
        <taxon>Neoptera</taxon>
        <taxon>Endopterygota</taxon>
        <taxon>Coleoptera</taxon>
        <taxon>Polyphaga</taxon>
        <taxon>Cucujiformia</taxon>
        <taxon>Chrysomeloidea</taxon>
        <taxon>Cerambycidae</taxon>
        <taxon>Lamiinae</taxon>
        <taxon>Monochamini</taxon>
        <taxon>Molorchus</taxon>
    </lineage>
</organism>
<keyword evidence="6" id="KW-1185">Reference proteome</keyword>
<keyword evidence="1" id="KW-0862">Zinc</keyword>
<dbReference type="Gene3D" id="4.10.60.10">
    <property type="entry name" value="Zinc finger, CCHC-type"/>
    <property type="match status" value="1"/>
</dbReference>
<feature type="compositionally biased region" description="Acidic residues" evidence="3">
    <location>
        <begin position="827"/>
        <end position="849"/>
    </location>
</feature>
<protein>
    <recommendedName>
        <fullName evidence="4">CCHC-type domain-containing protein</fullName>
    </recommendedName>
</protein>
<feature type="compositionally biased region" description="Low complexity" evidence="3">
    <location>
        <begin position="353"/>
        <end position="365"/>
    </location>
</feature>
<dbReference type="SUPFAM" id="SSF57756">
    <property type="entry name" value="Retrovirus zinc finger-like domains"/>
    <property type="match status" value="1"/>
</dbReference>
<feature type="region of interest" description="Disordered" evidence="3">
    <location>
        <begin position="320"/>
        <end position="385"/>
    </location>
</feature>
<evidence type="ECO:0000256" key="1">
    <source>
        <dbReference type="PROSITE-ProRule" id="PRU00047"/>
    </source>
</evidence>
<keyword evidence="1" id="KW-0479">Metal-binding</keyword>
<dbReference type="InterPro" id="IPR001878">
    <property type="entry name" value="Znf_CCHC"/>
</dbReference>
<feature type="domain" description="CCHC-type" evidence="4">
    <location>
        <begin position="222"/>
        <end position="235"/>
    </location>
</feature>
<keyword evidence="2" id="KW-0175">Coiled coil</keyword>
<dbReference type="PROSITE" id="PS50158">
    <property type="entry name" value="ZF_CCHC"/>
    <property type="match status" value="2"/>
</dbReference>
<evidence type="ECO:0000256" key="3">
    <source>
        <dbReference type="SAM" id="MobiDB-lite"/>
    </source>
</evidence>
<evidence type="ECO:0000259" key="4">
    <source>
        <dbReference type="PROSITE" id="PS50158"/>
    </source>
</evidence>
<dbReference type="Proteomes" id="UP001162164">
    <property type="component" value="Unassembled WGS sequence"/>
</dbReference>
<sequence>MSLPTTNITSTTTTVVDTSVMTPIVTPGVVTGQPGPSGLQPVGAPPLFVPGAVQRIPAMYSLGMIASTLDNCTGAAYDFLKSDSNLDSLNYRELKSKLVRNFAVTKLPGESQYELSKCYQRHDETVTSYCTRLKVLGTKVLEEDLRNSTLDEMPGVRKKGQQLMLNQFKLGLRKDILKEIGVLLLREEDLTLEKAEEIAKFQETTLKMLQGSRHQQVLQVSCYGCGQIGHRKSDCWKNGRGPEQHASRCYSCNQSGHWVKDCPMNRQEERSERYGRREGYNMNSKQYGTFQKRTEVNGRNANINGNFSQGYDRGNARQNWANQETNRRNQSTGTYNRGNRNENVRENQRGTRTRTPPTGRNGTQREQFPRGHEQNYVGNSRPFNNTGAIPRATRGANEEFNQGGDREVCEDDIFGNKGEVMLLGRDFLATHKMRIICDKSPTVILYGEGFQEEIMENVDQERSKGNMEEEYIIEDDQEEYCADKGEVLSQDPTGESGWEQWLNKNQKMMLIVFMSRAQVHCNADGTEDVLRKDLTRNTSIEKEDKKLCLAAKQQGLIGGDPENFNGDRQEEQRSLNLEEKVERVLQSLELMQSTLGVIMEEHKVLKKKLEQREKQKRQNVIEENVEEIIQSEADFLTVEEVKIPPRTEVRCPAKLKKKLTDLTLEEFQEYRKENTTPDTKNMTIVLAQSVSKDFKIEQGIAKDLKNKFGGVDQLRNQGKEVGEVARLGSELTNSQVYENTEKCSRIAQYNKKTKEKAFAIGDLVYLRDMAAKIGISKKLAKYWKGPYRVIKKIGPVTYKIQKVGTREEQVVHVNRLKSYYGSKYSENEEEQVSDESEEESGKEDEDSEYEGNLPGVIFPQFLDIPISQGDELLRERIESQFPAQEN</sequence>
<feature type="domain" description="CCHC-type" evidence="4">
    <location>
        <begin position="248"/>
        <end position="263"/>
    </location>
</feature>
<dbReference type="EMBL" id="JAPWTJ010000365">
    <property type="protein sequence ID" value="KAJ8979196.1"/>
    <property type="molecule type" value="Genomic_DNA"/>
</dbReference>
<dbReference type="InterPro" id="IPR036875">
    <property type="entry name" value="Znf_CCHC_sf"/>
</dbReference>
<name>A0ABQ9JMS6_9CUCU</name>